<keyword evidence="4" id="KW-0808">Transferase</keyword>
<evidence type="ECO:0000256" key="3">
    <source>
        <dbReference type="ARBA" id="ARBA00022676"/>
    </source>
</evidence>
<evidence type="ECO:0000256" key="1">
    <source>
        <dbReference type="ARBA" id="ARBA00004323"/>
    </source>
</evidence>
<comment type="subcellular location">
    <subcellularLocation>
        <location evidence="2">Endoplasmic reticulum membrane</location>
        <topology evidence="2">Single-pass type II membrane protein</topology>
    </subcellularLocation>
    <subcellularLocation>
        <location evidence="1">Golgi apparatus membrane</location>
        <topology evidence="1">Single-pass type II membrane protein</topology>
    </subcellularLocation>
</comment>
<dbReference type="InterPro" id="IPR043538">
    <property type="entry name" value="XYLT"/>
</dbReference>
<keyword evidence="11" id="KW-0472">Membrane</keyword>
<dbReference type="PANTHER" id="PTHR46025">
    <property type="entry name" value="XYLOSYLTRANSFERASE OXT"/>
    <property type="match status" value="1"/>
</dbReference>
<dbReference type="PANTHER" id="PTHR46025:SF3">
    <property type="entry name" value="XYLOSYLTRANSFERASE OXT"/>
    <property type="match status" value="1"/>
</dbReference>
<keyword evidence="3" id="KW-0328">Glycosyltransferase</keyword>
<dbReference type="Pfam" id="PF02485">
    <property type="entry name" value="Branch"/>
    <property type="match status" value="1"/>
</dbReference>
<evidence type="ECO:0000256" key="8">
    <source>
        <dbReference type="ARBA" id="ARBA00022968"/>
    </source>
</evidence>
<evidence type="ECO:0000256" key="10">
    <source>
        <dbReference type="ARBA" id="ARBA00023034"/>
    </source>
</evidence>
<keyword evidence="7" id="KW-0256">Endoplasmic reticulum</keyword>
<organism evidence="15 16">
    <name type="scientific">Gordonia pseudamarae</name>
    <dbReference type="NCBI Taxonomy" id="2831662"/>
    <lineage>
        <taxon>Bacteria</taxon>
        <taxon>Bacillati</taxon>
        <taxon>Actinomycetota</taxon>
        <taxon>Actinomycetes</taxon>
        <taxon>Mycobacteriales</taxon>
        <taxon>Gordoniaceae</taxon>
        <taxon>Gordonia</taxon>
    </lineage>
</organism>
<keyword evidence="6" id="KW-0479">Metal-binding</keyword>
<keyword evidence="5" id="KW-0812">Transmembrane</keyword>
<evidence type="ECO:0000256" key="6">
    <source>
        <dbReference type="ARBA" id="ARBA00022723"/>
    </source>
</evidence>
<keyword evidence="9" id="KW-1133">Transmembrane helix</keyword>
<protein>
    <recommendedName>
        <fullName evidence="14">Peptide O-xylosyltransferase</fullName>
    </recommendedName>
</protein>
<dbReference type="EMBL" id="CP045809">
    <property type="protein sequence ID" value="QHN35401.1"/>
    <property type="molecule type" value="Genomic_DNA"/>
</dbReference>
<keyword evidence="12" id="KW-1015">Disulfide bond</keyword>
<dbReference type="InterPro" id="IPR003406">
    <property type="entry name" value="Glyco_trans_14"/>
</dbReference>
<evidence type="ECO:0000256" key="7">
    <source>
        <dbReference type="ARBA" id="ARBA00022824"/>
    </source>
</evidence>
<keyword evidence="16" id="KW-1185">Reference proteome</keyword>
<name>A0ABX6IIF5_9ACTN</name>
<evidence type="ECO:0000256" key="2">
    <source>
        <dbReference type="ARBA" id="ARBA00004648"/>
    </source>
</evidence>
<evidence type="ECO:0000313" key="16">
    <source>
        <dbReference type="Proteomes" id="UP001059836"/>
    </source>
</evidence>
<gene>
    <name evidence="15" type="ORF">GII31_11375</name>
</gene>
<sequence>MLVRLRALLCRRPLRVRRPHRHAAPAACHAHREVGGRCAVGTGGTRMRFATHIVVHEHPHLCAALVTSLHHEQIDIYVHVDLKTAQAPFEAAVRDAGVPVTFVPESSRVDVRWGGMRQVRATLALLDLADSSGARYHRHTLLSGVDVLLRPLPELLTYWTGDAEHLRIDRRLNRAESQGYRKPRRYWFPDHPILERARLSGRLPRRVPPGPPLVEGSNWWSLTDDAIRTVRGYLDAHPAFLRGHRFSLCPDEFVFHSILADSPLAPKITHNYLDRTATDHTLHALHFIDWSEHTATRPAELTEQSLAKALASPAMFARKVGSDWTWRAGQPC</sequence>
<keyword evidence="13" id="KW-0325">Glycoprotein</keyword>
<evidence type="ECO:0000256" key="11">
    <source>
        <dbReference type="ARBA" id="ARBA00023136"/>
    </source>
</evidence>
<keyword evidence="10" id="KW-0333">Golgi apparatus</keyword>
<evidence type="ECO:0000256" key="14">
    <source>
        <dbReference type="ARBA" id="ARBA00042865"/>
    </source>
</evidence>
<evidence type="ECO:0000313" key="15">
    <source>
        <dbReference type="EMBL" id="QHN35401.1"/>
    </source>
</evidence>
<evidence type="ECO:0000256" key="4">
    <source>
        <dbReference type="ARBA" id="ARBA00022679"/>
    </source>
</evidence>
<evidence type="ECO:0000256" key="13">
    <source>
        <dbReference type="ARBA" id="ARBA00023180"/>
    </source>
</evidence>
<reference evidence="15" key="1">
    <citation type="journal article" date="2021" name="Nat. Microbiol.">
        <title>Cocultivation of an ultrasmall environmental parasitic bacterium with lytic ability against bacteria associated with wastewater foams.</title>
        <authorList>
            <person name="Batinovic S."/>
            <person name="Rose J.J.A."/>
            <person name="Ratcliffe J."/>
            <person name="Seviour R.J."/>
            <person name="Petrovski S."/>
        </authorList>
    </citation>
    <scope>NUCLEOTIDE SEQUENCE</scope>
    <source>
        <strain evidence="15">CON9</strain>
    </source>
</reference>
<proteinExistence type="predicted"/>
<dbReference type="Proteomes" id="UP001059836">
    <property type="component" value="Chromosome"/>
</dbReference>
<evidence type="ECO:0000256" key="9">
    <source>
        <dbReference type="ARBA" id="ARBA00022989"/>
    </source>
</evidence>
<accession>A0ABX6IIF5</accession>
<evidence type="ECO:0000256" key="5">
    <source>
        <dbReference type="ARBA" id="ARBA00022692"/>
    </source>
</evidence>
<evidence type="ECO:0000256" key="12">
    <source>
        <dbReference type="ARBA" id="ARBA00023157"/>
    </source>
</evidence>
<keyword evidence="8" id="KW-0735">Signal-anchor</keyword>